<evidence type="ECO:0000313" key="2">
    <source>
        <dbReference type="EMBL" id="MEY8042510.1"/>
    </source>
</evidence>
<accession>A0ABV4CN46</accession>
<comment type="caution">
    <text evidence="2">The sequence shown here is derived from an EMBL/GenBank/DDBJ whole genome shotgun (WGS) entry which is preliminary data.</text>
</comment>
<dbReference type="Gene3D" id="3.90.1200.10">
    <property type="match status" value="1"/>
</dbReference>
<dbReference type="EMBL" id="JBGEHV010000058">
    <property type="protein sequence ID" value="MEY8042510.1"/>
    <property type="molecule type" value="Genomic_DNA"/>
</dbReference>
<dbReference type="InterPro" id="IPR002575">
    <property type="entry name" value="Aminoglycoside_PTrfase"/>
</dbReference>
<proteinExistence type="predicted"/>
<dbReference type="Pfam" id="PF01636">
    <property type="entry name" value="APH"/>
    <property type="match status" value="1"/>
</dbReference>
<gene>
    <name evidence="2" type="ORF">AB8O55_24155</name>
</gene>
<feature type="domain" description="Aminoglycoside phosphotransferase" evidence="1">
    <location>
        <begin position="39"/>
        <end position="236"/>
    </location>
</feature>
<dbReference type="RefSeq" id="WP_345368056.1">
    <property type="nucleotide sequence ID" value="NZ_BAABII010000023.1"/>
</dbReference>
<reference evidence="2 3" key="1">
    <citation type="submission" date="2024-08" db="EMBL/GenBank/DDBJ databases">
        <title>Genome mining of Saccharopolyspora cebuensis PGLac3 from Nigerian medicinal plant.</title>
        <authorList>
            <person name="Ezeobiora C.E."/>
            <person name="Igbokwe N.H."/>
            <person name="Amin D.H."/>
            <person name="Mendie U.E."/>
        </authorList>
    </citation>
    <scope>NUCLEOTIDE SEQUENCE [LARGE SCALE GENOMIC DNA]</scope>
    <source>
        <strain evidence="2 3">PGLac3</strain>
    </source>
</reference>
<dbReference type="InterPro" id="IPR011009">
    <property type="entry name" value="Kinase-like_dom_sf"/>
</dbReference>
<organism evidence="2 3">
    <name type="scientific">Saccharopolyspora cebuensis</name>
    <dbReference type="NCBI Taxonomy" id="418759"/>
    <lineage>
        <taxon>Bacteria</taxon>
        <taxon>Bacillati</taxon>
        <taxon>Actinomycetota</taxon>
        <taxon>Actinomycetes</taxon>
        <taxon>Pseudonocardiales</taxon>
        <taxon>Pseudonocardiaceae</taxon>
        <taxon>Saccharopolyspora</taxon>
    </lineage>
</organism>
<protein>
    <submittedName>
        <fullName evidence="2">Phosphotransferase family protein</fullName>
    </submittedName>
</protein>
<dbReference type="Proteomes" id="UP001564626">
    <property type="component" value="Unassembled WGS sequence"/>
</dbReference>
<sequence>MTAPLETADNVLATAAQLAGLDATNAVMIRDGSNVMYQLPGRVVARIGPEHTHDNAARQVEVARWLTDSDLAVVRALDGVQQPTVVGSRPVTWWEQLPEHRPATTAELGAVLRSLHALSPPTHPKLPRFDPFAGIDERVAAAQHLPGDDRDWLVRRVEELREQLGNLGIDQSDSVVHGDAWQGNVAVPETGTPVLLDLEHVARGHPDWDLIPIAVDHVDFARLSSTDYHDFVAAYGGHDVTTSSAFRVFADIQELRWVVFVLGKAANSAHAARETRHRIACLRGEIPRPWTWTAF</sequence>
<keyword evidence="3" id="KW-1185">Reference proteome</keyword>
<evidence type="ECO:0000259" key="1">
    <source>
        <dbReference type="Pfam" id="PF01636"/>
    </source>
</evidence>
<name>A0ABV4CN46_9PSEU</name>
<dbReference type="SUPFAM" id="SSF56112">
    <property type="entry name" value="Protein kinase-like (PK-like)"/>
    <property type="match status" value="1"/>
</dbReference>
<evidence type="ECO:0000313" key="3">
    <source>
        <dbReference type="Proteomes" id="UP001564626"/>
    </source>
</evidence>